<dbReference type="InParanoid" id="D7G327"/>
<gene>
    <name evidence="1" type="ORF">Esi_0490_0017</name>
</gene>
<dbReference type="AlphaFoldDB" id="D7G327"/>
<reference evidence="1 2" key="1">
    <citation type="journal article" date="2010" name="Nature">
        <title>The Ectocarpus genome and the independent evolution of multicellularity in brown algae.</title>
        <authorList>
            <person name="Cock J.M."/>
            <person name="Sterck L."/>
            <person name="Rouze P."/>
            <person name="Scornet D."/>
            <person name="Allen A.E."/>
            <person name="Amoutzias G."/>
            <person name="Anthouard V."/>
            <person name="Artiguenave F."/>
            <person name="Aury J.M."/>
            <person name="Badger J.H."/>
            <person name="Beszteri B."/>
            <person name="Billiau K."/>
            <person name="Bonnet E."/>
            <person name="Bothwell J.H."/>
            <person name="Bowler C."/>
            <person name="Boyen C."/>
            <person name="Brownlee C."/>
            <person name="Carrano C.J."/>
            <person name="Charrier B."/>
            <person name="Cho G.Y."/>
            <person name="Coelho S.M."/>
            <person name="Collen J."/>
            <person name="Corre E."/>
            <person name="Da Silva C."/>
            <person name="Delage L."/>
            <person name="Delaroque N."/>
            <person name="Dittami S.M."/>
            <person name="Doulbeau S."/>
            <person name="Elias M."/>
            <person name="Farnham G."/>
            <person name="Gachon C.M."/>
            <person name="Gschloessl B."/>
            <person name="Heesch S."/>
            <person name="Jabbari K."/>
            <person name="Jubin C."/>
            <person name="Kawai H."/>
            <person name="Kimura K."/>
            <person name="Kloareg B."/>
            <person name="Kupper F.C."/>
            <person name="Lang D."/>
            <person name="Le Bail A."/>
            <person name="Leblanc C."/>
            <person name="Lerouge P."/>
            <person name="Lohr M."/>
            <person name="Lopez P.J."/>
            <person name="Martens C."/>
            <person name="Maumus F."/>
            <person name="Michel G."/>
            <person name="Miranda-Saavedra D."/>
            <person name="Morales J."/>
            <person name="Moreau H."/>
            <person name="Motomura T."/>
            <person name="Nagasato C."/>
            <person name="Napoli C.A."/>
            <person name="Nelson D.R."/>
            <person name="Nyvall-Collen P."/>
            <person name="Peters A.F."/>
            <person name="Pommier C."/>
            <person name="Potin P."/>
            <person name="Poulain J."/>
            <person name="Quesneville H."/>
            <person name="Read B."/>
            <person name="Rensing S.A."/>
            <person name="Ritter A."/>
            <person name="Rousvoal S."/>
            <person name="Samanta M."/>
            <person name="Samson G."/>
            <person name="Schroeder D.C."/>
            <person name="Segurens B."/>
            <person name="Strittmatter M."/>
            <person name="Tonon T."/>
            <person name="Tregear J.W."/>
            <person name="Valentin K."/>
            <person name="von Dassow P."/>
            <person name="Yamagishi T."/>
            <person name="Van de Peer Y."/>
            <person name="Wincker P."/>
        </authorList>
    </citation>
    <scope>NUCLEOTIDE SEQUENCE [LARGE SCALE GENOMIC DNA]</scope>
    <source>
        <strain evidence="2">Ec32 / CCAP1310/4</strain>
    </source>
</reference>
<organism evidence="1 2">
    <name type="scientific">Ectocarpus siliculosus</name>
    <name type="common">Brown alga</name>
    <name type="synonym">Conferva siliculosa</name>
    <dbReference type="NCBI Taxonomy" id="2880"/>
    <lineage>
        <taxon>Eukaryota</taxon>
        <taxon>Sar</taxon>
        <taxon>Stramenopiles</taxon>
        <taxon>Ochrophyta</taxon>
        <taxon>PX clade</taxon>
        <taxon>Phaeophyceae</taxon>
        <taxon>Ectocarpales</taxon>
        <taxon>Ectocarpaceae</taxon>
        <taxon>Ectocarpus</taxon>
    </lineage>
</organism>
<dbReference type="EMBL" id="FN649760">
    <property type="protein sequence ID" value="CBJ33470.1"/>
    <property type="molecule type" value="Genomic_DNA"/>
</dbReference>
<evidence type="ECO:0000313" key="2">
    <source>
        <dbReference type="Proteomes" id="UP000002630"/>
    </source>
</evidence>
<keyword evidence="2" id="KW-1185">Reference proteome</keyword>
<dbReference type="SUPFAM" id="SSF49265">
    <property type="entry name" value="Fibronectin type III"/>
    <property type="match status" value="1"/>
</dbReference>
<sequence>MSLQFELKSAFSVKISWDSFDDSDAYTVQWTQSSVQKETTISTSAIPLVNLEPDTSYGVRVTSASSNTVLSDGFQTWSLEDPHLENLYASVQLEDGTYDATQFDKSVHDVFLMYFNDIVQNGDTIYASVILKGAPKNIETRAVIEGSTTDVVGDQNLFLPFSKDSGSAQIGTLSNSVPIDDAEATGVSDVAVAQDLDGDVELLYTPESDTFTIGNNVYGVGDKFNLFGKMVTVADGSIVLVFEDTVAKVYPFNTSTASNVLGTLGSQFAKTFTCSVINVVGSKTTGVSGNTYSSSWVYDTETDTIAEATRIVHTIDEDSANGTISIGVRHTDANSNTFIEPVVACASGSTTISAQDDSDNTVSTTIDPTGISFDTDDACIYFGAAQKFRIIFRDGTPSTLAIESYDADTGTYMTRSEFSDAT</sequence>
<dbReference type="InterPro" id="IPR003961">
    <property type="entry name" value="FN3_dom"/>
</dbReference>
<name>D7G327_ECTSI</name>
<dbReference type="Gene3D" id="2.60.40.10">
    <property type="entry name" value="Immunoglobulins"/>
    <property type="match status" value="1"/>
</dbReference>
<protein>
    <submittedName>
        <fullName evidence="1">EsV-1-50</fullName>
    </submittedName>
</protein>
<dbReference type="CDD" id="cd00063">
    <property type="entry name" value="FN3"/>
    <property type="match status" value="1"/>
</dbReference>
<evidence type="ECO:0000313" key="1">
    <source>
        <dbReference type="EMBL" id="CBJ33470.1"/>
    </source>
</evidence>
<proteinExistence type="predicted"/>
<dbReference type="InterPro" id="IPR013783">
    <property type="entry name" value="Ig-like_fold"/>
</dbReference>
<dbReference type="InterPro" id="IPR036116">
    <property type="entry name" value="FN3_sf"/>
</dbReference>
<accession>D7G327</accession>
<dbReference type="Proteomes" id="UP000002630">
    <property type="component" value="Unassembled WGS sequence"/>
</dbReference>